<dbReference type="InterPro" id="IPR049059">
    <property type="entry name" value="NAD_Glu_DH_HM1"/>
</dbReference>
<evidence type="ECO:0000259" key="7">
    <source>
        <dbReference type="Pfam" id="PF21077"/>
    </source>
</evidence>
<evidence type="ECO:0000256" key="1">
    <source>
        <dbReference type="ARBA" id="ARBA00023002"/>
    </source>
</evidence>
<dbReference type="Pfam" id="PF21076">
    <property type="entry name" value="GDH_ACT2"/>
    <property type="match status" value="1"/>
</dbReference>
<dbReference type="PIRSF" id="PIRSF036761">
    <property type="entry name" value="GDH_Mll4104"/>
    <property type="match status" value="1"/>
</dbReference>
<dbReference type="Pfam" id="PF21078">
    <property type="entry name" value="GDH_HM3"/>
    <property type="match status" value="1"/>
</dbReference>
<dbReference type="InterPro" id="IPR048381">
    <property type="entry name" value="GDH_C"/>
</dbReference>
<evidence type="ECO:0000313" key="9">
    <source>
        <dbReference type="Proteomes" id="UP000778970"/>
    </source>
</evidence>
<keyword evidence="9" id="KW-1185">Reference proteome</keyword>
<dbReference type="PANTHER" id="PTHR43403:SF1">
    <property type="entry name" value="NAD-SPECIFIC GLUTAMATE DEHYDROGENASE"/>
    <property type="match status" value="1"/>
</dbReference>
<keyword evidence="1" id="KW-0560">Oxidoreductase</keyword>
<organism evidence="8 9">
    <name type="scientific">Rhodovibrio salinarum</name>
    <dbReference type="NCBI Taxonomy" id="1087"/>
    <lineage>
        <taxon>Bacteria</taxon>
        <taxon>Pseudomonadati</taxon>
        <taxon>Pseudomonadota</taxon>
        <taxon>Alphaproteobacteria</taxon>
        <taxon>Rhodospirillales</taxon>
        <taxon>Rhodovibrionaceae</taxon>
        <taxon>Rhodovibrio</taxon>
    </lineage>
</organism>
<dbReference type="Pfam" id="PF21073">
    <property type="entry name" value="GDH_HM1"/>
    <property type="match status" value="1"/>
</dbReference>
<dbReference type="InterPro" id="IPR049064">
    <property type="entry name" value="NAD_Glu_DH_ACT3"/>
</dbReference>
<reference evidence="8" key="1">
    <citation type="submission" date="2017-08" db="EMBL/GenBank/DDBJ databases">
        <authorList>
            <person name="Imhoff J.F."/>
            <person name="Rahn T."/>
            <person name="Kuenzel S."/>
            <person name="Neulinger S.C."/>
        </authorList>
    </citation>
    <scope>NUCLEOTIDE SEQUENCE</scope>
    <source>
        <strain evidence="8">DSM 9154</strain>
    </source>
</reference>
<dbReference type="InterPro" id="IPR046346">
    <property type="entry name" value="Aminoacid_DH-like_N_sf"/>
</dbReference>
<dbReference type="Gene3D" id="3.40.50.720">
    <property type="entry name" value="NAD(P)-binding Rossmann-like Domain"/>
    <property type="match status" value="1"/>
</dbReference>
<dbReference type="InterPro" id="IPR007780">
    <property type="entry name" value="NAD_Glu_DH_bac"/>
</dbReference>
<sequence length="1606" mass="178977">MLNFATSRPPGKAKVRAYNPQIEEHGYGSSHTIVEVVNDDMPFLVDSVTQRLADLDAQVHLVIHPILEVARDADGKLLDIHSAAGTVDSPEGQAAAALGKKAPAPSRGAARKAATNGGDTATKTRDNTKAANTKADDAGQTLRESVMHVEISEQPASRLSELEQELSRVLTDVRAAVRDWRAMQDQARQVIDGLKASPPPLAKAELDEGVAFLEWVADDNFTFLGYREYSFEGTGAGAVAQVNHDSGKGILSDPEYRLFDGLRDLGKLPQEVQAFLHQPELLRVTKANRRSTVHRAVHLDTIAVKTFDGDGNVTGEKLIAGLFTSTAYSRSPREIPLLRRKVDRVLERSGFRPDSHDGKALLHILESYPRDELFQIGEDDLYRIAMGILHLQERQRIALFTRQDPFERFVSCLVFVPRDRHDTHLRLRFQEILAQAFNGEVSAFYTHLTEAVLARTHIIVRTTPGEIPDVDKTAVETRLAEAARSWSDQLQEALIEDRGEEPGLATTRRFGTAFPASYEEHFPAKAAVYDIVRIERAIDTNDLAMNLYRPIEASEDQVRFKIYHVDQPIPLSDILPMLENMGIKVISEHPYDVHPTDRRLPVWLHDFEMRTAGGEPVDLGRVRDKFHEAFARIWRGEMENDGFNRLVLLARLTARDVIVLRTYCKYLRQAGIPFSQAYMEDTLAENPALARLLVELFRCRFDPDMQADRADREEQEGRIVQHLTDGLEQVESLDQDRIVRRFLNAIQATQRTNYYQPMPDGGERPWLSIKLASEQIDELPLPKPFREIFVYSPRVEGVHLRFGMVARGGLRWSDRREDFRTEVLGLVKAQQVKNAVIVPVGSKGGFVPKQPPPPSAGRPAMQEEGIACYKTFVRGLLDITDNFVGGGQVRPPEKVVRWDGDDPYLVVAPDKGTAAFSDIANAVSQEYGFWLDDAFASGGSSGYDHKVMGITAKGAWESVKRHFREMGHDTQREDFTVVGCGDMSGDVFGNGMICSEHIRLIGAFNHLHIFVDPNPDAAESYQERKRLFDAAKGWDAYDTSKISQGGGVFERKAKSITLTPEIQQLFGLQKEQVAPNELVHAMLKANCGLLWFGGIGTYIKASDESHADVGDRGNDAIRVDADELGCSVIGEGANLGVTQLARIEFALNGGRCNTDAIDNSGGVDCSDHEVNIKILLGMVEEAGDITRKQRNELLQSMTDEVAHLVLRDNYLQTQAISVTERLGAHLLDRSARFMRALERQGKLNRMIEHLPDDETILERRKAGIGLTRPEIAVLMSYAKIVLYEELLASDLPDDPYMAADLKTYFPEQLRQRYPGQIEEHRLNREIVATSVTNSIVNRCGMTFVHETREKTGMPSHEVARAYTAAREIFGLREVWAGVEALDNIAPTETQADMLTEAGRLIERATSWFLRSCNQPIDISEVTQTFTDGVATVAGQLDELLAKSDLQDRDRRARYYLKQGAGEELALRVASLRLLPPALDICRIASTLEMEVASVARTFFAVGQRFGFDWLRQAANQLPTDDAWDKLAVGAIIDDFYGHQSDLTTRVLQTYAPGSNGSDAVEAWAHSRQALVTRTEQLVTELRSAGSPDLAMLAVANRQLKSMVSGG</sequence>
<evidence type="ECO:0000259" key="6">
    <source>
        <dbReference type="Pfam" id="PF21076"/>
    </source>
</evidence>
<feature type="domain" description="NAD-glutamate dehydrogenase N-terminal ACT1" evidence="5">
    <location>
        <begin position="2"/>
        <end position="84"/>
    </location>
</feature>
<dbReference type="InterPro" id="IPR024727">
    <property type="entry name" value="NAD_Glu_DH_N_ACT1"/>
</dbReference>
<dbReference type="GO" id="GO:0004069">
    <property type="term" value="F:L-aspartate:2-oxoglutarate aminotransferase activity"/>
    <property type="evidence" value="ECO:0007669"/>
    <property type="project" value="InterPro"/>
</dbReference>
<protein>
    <submittedName>
        <fullName evidence="8">NAD-glutamate dehydrogenase</fullName>
    </submittedName>
</protein>
<dbReference type="Pfam" id="PF21074">
    <property type="entry name" value="GDH_C"/>
    <property type="match status" value="1"/>
</dbReference>
<evidence type="ECO:0000313" key="8">
    <source>
        <dbReference type="EMBL" id="MBK1696953.1"/>
    </source>
</evidence>
<proteinExistence type="predicted"/>
<gene>
    <name evidence="8" type="ORF">CKO21_06810</name>
</gene>
<comment type="caution">
    <text evidence="8">The sequence shown here is derived from an EMBL/GenBank/DDBJ whole genome shotgun (WGS) entry which is preliminary data.</text>
</comment>
<feature type="region of interest" description="Disordered" evidence="2">
    <location>
        <begin position="99"/>
        <end position="141"/>
    </location>
</feature>
<feature type="domain" description="NAD-glutamate dehydrogenase ACT3" evidence="7">
    <location>
        <begin position="542"/>
        <end position="620"/>
    </location>
</feature>
<evidence type="ECO:0000259" key="3">
    <source>
        <dbReference type="Pfam" id="PF05088"/>
    </source>
</evidence>
<dbReference type="Pfam" id="PF21079">
    <property type="entry name" value="GDH_HM2"/>
    <property type="match status" value="1"/>
</dbReference>
<dbReference type="Proteomes" id="UP000778970">
    <property type="component" value="Unassembled WGS sequence"/>
</dbReference>
<dbReference type="PANTHER" id="PTHR43403">
    <property type="entry name" value="NAD-SPECIFIC GLUTAMATE DEHYDROGENASE"/>
    <property type="match status" value="1"/>
</dbReference>
<dbReference type="InterPro" id="IPR049056">
    <property type="entry name" value="NAD_Glu_DH_HM3"/>
</dbReference>
<dbReference type="SUPFAM" id="SSF51735">
    <property type="entry name" value="NAD(P)-binding Rossmann-fold domains"/>
    <property type="match status" value="1"/>
</dbReference>
<dbReference type="EMBL" id="NRRE01000020">
    <property type="protein sequence ID" value="MBK1696953.1"/>
    <property type="molecule type" value="Genomic_DNA"/>
</dbReference>
<name>A0A934QH63_9PROT</name>
<dbReference type="InterPro" id="IPR028971">
    <property type="entry name" value="NAD-GDH_cat"/>
</dbReference>
<dbReference type="Pfam" id="PF21075">
    <property type="entry name" value="GDH_ACT1"/>
    <property type="match status" value="1"/>
</dbReference>
<evidence type="ECO:0000259" key="5">
    <source>
        <dbReference type="Pfam" id="PF21075"/>
    </source>
</evidence>
<feature type="domain" description="NAD-specific glutamate dehydrogenase C-terminal" evidence="4">
    <location>
        <begin position="1264"/>
        <end position="1600"/>
    </location>
</feature>
<dbReference type="Pfam" id="PF21077">
    <property type="entry name" value="GDH_ACT3"/>
    <property type="match status" value="1"/>
</dbReference>
<reference evidence="8" key="2">
    <citation type="journal article" date="2020" name="Microorganisms">
        <title>Osmotic Adaptation and Compatible Solute Biosynthesis of Phototrophic Bacteria as Revealed from Genome Analyses.</title>
        <authorList>
            <person name="Imhoff J.F."/>
            <person name="Rahn T."/>
            <person name="Kunzel S."/>
            <person name="Keller A."/>
            <person name="Neulinger S.C."/>
        </authorList>
    </citation>
    <scope>NUCLEOTIDE SEQUENCE</scope>
    <source>
        <strain evidence="8">DSM 9154</strain>
    </source>
</reference>
<accession>A0A934QH63</accession>
<dbReference type="SUPFAM" id="SSF53223">
    <property type="entry name" value="Aminoacid dehydrogenase-like, N-terminal domain"/>
    <property type="match status" value="1"/>
</dbReference>
<dbReference type="InterPro" id="IPR049062">
    <property type="entry name" value="NAD_Glu_DH_ACT2"/>
</dbReference>
<feature type="domain" description="NAD-glutamate dehydrogenase ACT2" evidence="6">
    <location>
        <begin position="399"/>
        <end position="487"/>
    </location>
</feature>
<dbReference type="InterPro" id="IPR036291">
    <property type="entry name" value="NAD(P)-bd_dom_sf"/>
</dbReference>
<dbReference type="GO" id="GO:0004352">
    <property type="term" value="F:glutamate dehydrogenase (NAD+) activity"/>
    <property type="evidence" value="ECO:0007669"/>
    <property type="project" value="InterPro"/>
</dbReference>
<feature type="domain" description="NAD-glutamate dehydrogenase catalytic" evidence="3">
    <location>
        <begin position="723"/>
        <end position="1218"/>
    </location>
</feature>
<evidence type="ECO:0000259" key="4">
    <source>
        <dbReference type="Pfam" id="PF21074"/>
    </source>
</evidence>
<dbReference type="Pfam" id="PF05088">
    <property type="entry name" value="Bac_GDH_CD"/>
    <property type="match status" value="1"/>
</dbReference>
<dbReference type="InterPro" id="IPR049058">
    <property type="entry name" value="NAD_Glu_DH_HM2"/>
</dbReference>
<evidence type="ECO:0000256" key="2">
    <source>
        <dbReference type="SAM" id="MobiDB-lite"/>
    </source>
</evidence>
<dbReference type="GO" id="GO:0006538">
    <property type="term" value="P:L-glutamate catabolic process"/>
    <property type="evidence" value="ECO:0007669"/>
    <property type="project" value="InterPro"/>
</dbReference>